<dbReference type="AlphaFoldDB" id="A0A645GCE2"/>
<organism evidence="1">
    <name type="scientific">bioreactor metagenome</name>
    <dbReference type="NCBI Taxonomy" id="1076179"/>
    <lineage>
        <taxon>unclassified sequences</taxon>
        <taxon>metagenomes</taxon>
        <taxon>ecological metagenomes</taxon>
    </lineage>
</organism>
<comment type="caution">
    <text evidence="1">The sequence shown here is derived from an EMBL/GenBank/DDBJ whole genome shotgun (WGS) entry which is preliminary data.</text>
</comment>
<name>A0A645GCE2_9ZZZZ</name>
<protein>
    <submittedName>
        <fullName evidence="1">Uncharacterized protein</fullName>
    </submittedName>
</protein>
<accession>A0A645GCE2</accession>
<gene>
    <name evidence="1" type="ORF">SDC9_171977</name>
</gene>
<proteinExistence type="predicted"/>
<reference evidence="1" key="1">
    <citation type="submission" date="2019-08" db="EMBL/GenBank/DDBJ databases">
        <authorList>
            <person name="Kucharzyk K."/>
            <person name="Murdoch R.W."/>
            <person name="Higgins S."/>
            <person name="Loffler F."/>
        </authorList>
    </citation>
    <scope>NUCLEOTIDE SEQUENCE</scope>
</reference>
<sequence>MAIRSIDSPCVKRSAAARLFPALKSAKPESAYCVVSNRSIMRARLLDMSSWEKKSDPCSEKSISATTHNWQSSFRSNVWTGGNGKIRCVCWAAKPIGSRCRTMRSSTPRRGDCRMFFRKSPIFIRKKAPLKRKISISHTKAKTGVSFLRRFWMLRANRSAVCW</sequence>
<evidence type="ECO:0000313" key="1">
    <source>
        <dbReference type="EMBL" id="MPN24578.1"/>
    </source>
</evidence>
<dbReference type="EMBL" id="VSSQ01073475">
    <property type="protein sequence ID" value="MPN24578.1"/>
    <property type="molecule type" value="Genomic_DNA"/>
</dbReference>